<feature type="region of interest" description="Disordered" evidence="1">
    <location>
        <begin position="1"/>
        <end position="136"/>
    </location>
</feature>
<feature type="compositionally biased region" description="Polar residues" evidence="1">
    <location>
        <begin position="78"/>
        <end position="93"/>
    </location>
</feature>
<dbReference type="AlphaFoldDB" id="A0A7J7J119"/>
<proteinExistence type="predicted"/>
<keyword evidence="3" id="KW-1185">Reference proteome</keyword>
<feature type="compositionally biased region" description="Low complexity" evidence="1">
    <location>
        <begin position="60"/>
        <end position="71"/>
    </location>
</feature>
<evidence type="ECO:0000256" key="1">
    <source>
        <dbReference type="SAM" id="MobiDB-lite"/>
    </source>
</evidence>
<comment type="caution">
    <text evidence="2">The sequence shown here is derived from an EMBL/GenBank/DDBJ whole genome shotgun (WGS) entry which is preliminary data.</text>
</comment>
<reference evidence="2" key="1">
    <citation type="submission" date="2020-06" db="EMBL/GenBank/DDBJ databases">
        <title>Draft genome of Bugula neritina, a colonial animal packing powerful symbionts and potential medicines.</title>
        <authorList>
            <person name="Rayko M."/>
        </authorList>
    </citation>
    <scope>NUCLEOTIDE SEQUENCE [LARGE SCALE GENOMIC DNA]</scope>
    <source>
        <strain evidence="2">Kwan_BN1</strain>
    </source>
</reference>
<dbReference type="Proteomes" id="UP000593567">
    <property type="component" value="Unassembled WGS sequence"/>
</dbReference>
<dbReference type="EMBL" id="VXIV02003223">
    <property type="protein sequence ID" value="KAF6019527.1"/>
    <property type="molecule type" value="Genomic_DNA"/>
</dbReference>
<evidence type="ECO:0000313" key="3">
    <source>
        <dbReference type="Proteomes" id="UP000593567"/>
    </source>
</evidence>
<feature type="compositionally biased region" description="Polar residues" evidence="1">
    <location>
        <begin position="7"/>
        <end position="45"/>
    </location>
</feature>
<feature type="compositionally biased region" description="Polar residues" evidence="1">
    <location>
        <begin position="105"/>
        <end position="121"/>
    </location>
</feature>
<gene>
    <name evidence="2" type="ORF">EB796_022178</name>
</gene>
<accession>A0A7J7J119</accession>
<name>A0A7J7J119_BUGNE</name>
<organism evidence="2 3">
    <name type="scientific">Bugula neritina</name>
    <name type="common">Brown bryozoan</name>
    <name type="synonym">Sertularia neritina</name>
    <dbReference type="NCBI Taxonomy" id="10212"/>
    <lineage>
        <taxon>Eukaryota</taxon>
        <taxon>Metazoa</taxon>
        <taxon>Spiralia</taxon>
        <taxon>Lophotrochozoa</taxon>
        <taxon>Bryozoa</taxon>
        <taxon>Gymnolaemata</taxon>
        <taxon>Cheilostomatida</taxon>
        <taxon>Flustrina</taxon>
        <taxon>Buguloidea</taxon>
        <taxon>Bugulidae</taxon>
        <taxon>Bugula</taxon>
    </lineage>
</organism>
<protein>
    <submittedName>
        <fullName evidence="2">Uncharacterized protein</fullName>
    </submittedName>
</protein>
<evidence type="ECO:0000313" key="2">
    <source>
        <dbReference type="EMBL" id="KAF6019527.1"/>
    </source>
</evidence>
<sequence>MGPPRVQNPNFIASPHSSQYNSPYFTSGSDTSGTPQNQFRGSTPNRMGPPRVQNPNFVASPHSSQYSSPYQDRPRPSYFSSPGTPQYTPSPRYTPSPVRARGRATPNTSYSQSPGNSSWRQQDQRLPAQSYFKRDMLKDPWEGLEPYLM</sequence>